<dbReference type="Bgee" id="ENSNBRG00000004357">
    <property type="expression patterns" value="Expressed in testis and 1 other cell type or tissue"/>
</dbReference>
<dbReference type="AlphaFoldDB" id="A0A3Q4GFU4"/>
<dbReference type="Proteomes" id="UP000261580">
    <property type="component" value="Unassembled WGS sequence"/>
</dbReference>
<dbReference type="PANTHER" id="PTHR24250">
    <property type="entry name" value="CHYMOTRYPSIN-RELATED"/>
    <property type="match status" value="1"/>
</dbReference>
<dbReference type="STRING" id="32507.ENSNBRP00000005503"/>
<proteinExistence type="predicted"/>
<dbReference type="GO" id="GO:0004252">
    <property type="term" value="F:serine-type endopeptidase activity"/>
    <property type="evidence" value="ECO:0007669"/>
    <property type="project" value="InterPro"/>
</dbReference>
<dbReference type="GeneTree" id="ENSGT01060000252416"/>
<organism evidence="3 4">
    <name type="scientific">Neolamprologus brichardi</name>
    <name type="common">Fairy cichlid</name>
    <name type="synonym">Lamprologus brichardi</name>
    <dbReference type="NCBI Taxonomy" id="32507"/>
    <lineage>
        <taxon>Eukaryota</taxon>
        <taxon>Metazoa</taxon>
        <taxon>Chordata</taxon>
        <taxon>Craniata</taxon>
        <taxon>Vertebrata</taxon>
        <taxon>Euteleostomi</taxon>
        <taxon>Actinopterygii</taxon>
        <taxon>Neopterygii</taxon>
        <taxon>Teleostei</taxon>
        <taxon>Neoteleostei</taxon>
        <taxon>Acanthomorphata</taxon>
        <taxon>Ovalentaria</taxon>
        <taxon>Cichlomorphae</taxon>
        <taxon>Cichliformes</taxon>
        <taxon>Cichlidae</taxon>
        <taxon>African cichlids</taxon>
        <taxon>Pseudocrenilabrinae</taxon>
        <taxon>Lamprologini</taxon>
        <taxon>Neolamprologus</taxon>
    </lineage>
</organism>
<name>A0A3Q4GFU4_NEOBR</name>
<dbReference type="GO" id="GO:0006508">
    <property type="term" value="P:proteolysis"/>
    <property type="evidence" value="ECO:0007669"/>
    <property type="project" value="InterPro"/>
</dbReference>
<dbReference type="InterPro" id="IPR043504">
    <property type="entry name" value="Peptidase_S1_PA_chymotrypsin"/>
</dbReference>
<keyword evidence="1" id="KW-1015">Disulfide bond</keyword>
<keyword evidence="4" id="KW-1185">Reference proteome</keyword>
<dbReference type="SUPFAM" id="SSF50494">
    <property type="entry name" value="Trypsin-like serine proteases"/>
    <property type="match status" value="1"/>
</dbReference>
<protein>
    <recommendedName>
        <fullName evidence="2">Peptidase S1 domain-containing protein</fullName>
    </recommendedName>
</protein>
<evidence type="ECO:0000259" key="2">
    <source>
        <dbReference type="Pfam" id="PF00089"/>
    </source>
</evidence>
<reference evidence="3" key="1">
    <citation type="submission" date="2025-08" db="UniProtKB">
        <authorList>
            <consortium name="Ensembl"/>
        </authorList>
    </citation>
    <scope>IDENTIFICATION</scope>
</reference>
<dbReference type="Pfam" id="PF00089">
    <property type="entry name" value="Trypsin"/>
    <property type="match status" value="1"/>
</dbReference>
<dbReference type="InterPro" id="IPR009003">
    <property type="entry name" value="Peptidase_S1_PA"/>
</dbReference>
<feature type="domain" description="Peptidase S1" evidence="2">
    <location>
        <begin position="18"/>
        <end position="68"/>
    </location>
</feature>
<evidence type="ECO:0000313" key="3">
    <source>
        <dbReference type="Ensembl" id="ENSNBRP00000005503.1"/>
    </source>
</evidence>
<sequence>MHFVCFSGLLGNEVRSSIIGAEDAKKESWPWMVHLNMTSNDSKMKWGCGGSIVSKQWVLTSAQSCIDGER</sequence>
<evidence type="ECO:0000313" key="4">
    <source>
        <dbReference type="Proteomes" id="UP000261580"/>
    </source>
</evidence>
<dbReference type="Gene3D" id="2.40.10.10">
    <property type="entry name" value="Trypsin-like serine proteases"/>
    <property type="match status" value="1"/>
</dbReference>
<accession>A0A3Q4GFU4</accession>
<dbReference type="InterPro" id="IPR001254">
    <property type="entry name" value="Trypsin_dom"/>
</dbReference>
<evidence type="ECO:0000256" key="1">
    <source>
        <dbReference type="ARBA" id="ARBA00023157"/>
    </source>
</evidence>
<reference evidence="3" key="2">
    <citation type="submission" date="2025-09" db="UniProtKB">
        <authorList>
            <consortium name="Ensembl"/>
        </authorList>
    </citation>
    <scope>IDENTIFICATION</scope>
</reference>
<dbReference type="Ensembl" id="ENSNBRT00000005668.1">
    <property type="protein sequence ID" value="ENSNBRP00000005503.1"/>
    <property type="gene ID" value="ENSNBRG00000004357.1"/>
</dbReference>